<dbReference type="EMBL" id="LR215729">
    <property type="protein sequence ID" value="VEV97330.1"/>
    <property type="molecule type" value="Genomic_DNA"/>
</dbReference>
<evidence type="ECO:0000313" key="1">
    <source>
        <dbReference type="EMBL" id="VEV97330.1"/>
    </source>
</evidence>
<gene>
    <name evidence="1" type="ORF">PMYSY11_2285</name>
</gene>
<reference evidence="1" key="1">
    <citation type="submission" date="2019-02" db="EMBL/GenBank/DDBJ databases">
        <authorList>
            <consortium name="Genoscope - CEA"/>
            <person name="William W."/>
        </authorList>
    </citation>
    <scope>NUCLEOTIDE SEQUENCE [LARGE SCALE GENOMIC DNA]</scope>
    <source>
        <strain evidence="1">YSy11</strain>
    </source>
</reference>
<organism evidence="1">
    <name type="scientific">Pseudomonas marincola</name>
    <dbReference type="NCBI Taxonomy" id="437900"/>
    <lineage>
        <taxon>Bacteria</taxon>
        <taxon>Pseudomonadati</taxon>
        <taxon>Pseudomonadota</taxon>
        <taxon>Gammaproteobacteria</taxon>
        <taxon>Pseudomonadales</taxon>
        <taxon>Pseudomonadaceae</taxon>
        <taxon>Pseudomonas</taxon>
    </lineage>
</organism>
<dbReference type="AlphaFoldDB" id="A0A653E3M8"/>
<proteinExistence type="predicted"/>
<accession>A0A653E3M8</accession>
<protein>
    <submittedName>
        <fullName evidence="1">Uncharacterized protein</fullName>
    </submittedName>
</protein>
<sequence length="21" mass="2424">MLYQLSYMSDISIATQQTWSG</sequence>
<name>A0A653E3M8_9PSED</name>